<evidence type="ECO:0000256" key="2">
    <source>
        <dbReference type="SAM" id="Phobius"/>
    </source>
</evidence>
<feature type="region of interest" description="Disordered" evidence="1">
    <location>
        <begin position="250"/>
        <end position="332"/>
    </location>
</feature>
<keyword evidence="2" id="KW-0472">Membrane</keyword>
<accession>A0A076MNT8</accession>
<keyword evidence="2" id="KW-0812">Transmembrane</keyword>
<dbReference type="InterPro" id="IPR043725">
    <property type="entry name" value="DUF5667"/>
</dbReference>
<name>A0A076MNT8_AMYME</name>
<protein>
    <recommendedName>
        <fullName evidence="3">DUF5667 domain-containing protein</fullName>
    </recommendedName>
</protein>
<dbReference type="PATRIC" id="fig|1068978.7.peg.468"/>
<sequence>MDEHRWTARELEVISGLRGLGRAAEPDDDTKARIRAEISRKLEPEPSRRRRALATVLAAAAALIVFVGGVGLLLSRGSLPGDPLYGMKLASEDAELQLTFDEAARGAKHLQFASNRLDELAAMPSANTSGFLTLLSAFAAEATAGTAQLTVLGVQGDTARLDQLRTWASEQADKLAALDVPDGARNGFTQAGTLLNRIDARAAALTARLSCYRITTGEADDLGAVPATGECVVPPDALLGVPSGAPLPPVSTVSPPPVEIATTPTAPGSSAPVVPSATGPLPPSSTGSTPTVLPPPISAPTSTRLPTPSTTTPPPPISIPPLIPGLPGLGIG</sequence>
<feature type="compositionally biased region" description="Low complexity" evidence="1">
    <location>
        <begin position="275"/>
        <end position="291"/>
    </location>
</feature>
<dbReference type="KEGG" id="amq:AMETH_0443"/>
<feature type="compositionally biased region" description="Low complexity" evidence="1">
    <location>
        <begin position="300"/>
        <end position="310"/>
    </location>
</feature>
<dbReference type="HOGENOM" id="CLU_057276_0_0_11"/>
<dbReference type="Proteomes" id="UP000062973">
    <property type="component" value="Chromosome"/>
</dbReference>
<gene>
    <name evidence="4" type="ORF">AMETH_0443</name>
</gene>
<feature type="transmembrane region" description="Helical" evidence="2">
    <location>
        <begin position="52"/>
        <end position="74"/>
    </location>
</feature>
<dbReference type="OrthoDB" id="3402808at2"/>
<dbReference type="eggNOG" id="COG3170">
    <property type="taxonomic scope" value="Bacteria"/>
</dbReference>
<evidence type="ECO:0000313" key="5">
    <source>
        <dbReference type="Proteomes" id="UP000062973"/>
    </source>
</evidence>
<keyword evidence="2" id="KW-1133">Transmembrane helix</keyword>
<keyword evidence="5" id="KW-1185">Reference proteome</keyword>
<evidence type="ECO:0000313" key="4">
    <source>
        <dbReference type="EMBL" id="AIJ20535.1"/>
    </source>
</evidence>
<evidence type="ECO:0000256" key="1">
    <source>
        <dbReference type="SAM" id="MobiDB-lite"/>
    </source>
</evidence>
<dbReference type="EMBL" id="CP009110">
    <property type="protein sequence ID" value="AIJ20535.1"/>
    <property type="molecule type" value="Genomic_DNA"/>
</dbReference>
<dbReference type="RefSeq" id="WP_017986401.1">
    <property type="nucleotide sequence ID" value="NZ_AQUL01000001.1"/>
</dbReference>
<proteinExistence type="predicted"/>
<organism evidence="4 5">
    <name type="scientific">Amycolatopsis methanolica 239</name>
    <dbReference type="NCBI Taxonomy" id="1068978"/>
    <lineage>
        <taxon>Bacteria</taxon>
        <taxon>Bacillati</taxon>
        <taxon>Actinomycetota</taxon>
        <taxon>Actinomycetes</taxon>
        <taxon>Pseudonocardiales</taxon>
        <taxon>Pseudonocardiaceae</taxon>
        <taxon>Amycolatopsis</taxon>
        <taxon>Amycolatopsis methanolica group</taxon>
    </lineage>
</organism>
<feature type="compositionally biased region" description="Pro residues" evidence="1">
    <location>
        <begin position="311"/>
        <end position="324"/>
    </location>
</feature>
<reference evidence="4 5" key="1">
    <citation type="submission" date="2014-07" db="EMBL/GenBank/DDBJ databases">
        <title>Whole Genome Sequence of the Amycolatopsis methanolica 239.</title>
        <authorList>
            <person name="Tang B."/>
        </authorList>
    </citation>
    <scope>NUCLEOTIDE SEQUENCE [LARGE SCALE GENOMIC DNA]</scope>
    <source>
        <strain evidence="4 5">239</strain>
    </source>
</reference>
<dbReference type="Pfam" id="PF18915">
    <property type="entry name" value="DUF5667"/>
    <property type="match status" value="1"/>
</dbReference>
<evidence type="ECO:0000259" key="3">
    <source>
        <dbReference type="Pfam" id="PF18915"/>
    </source>
</evidence>
<feature type="domain" description="DUF5667" evidence="3">
    <location>
        <begin position="77"/>
        <end position="131"/>
    </location>
</feature>
<dbReference type="STRING" id="1068978.AMETH_0443"/>
<dbReference type="AlphaFoldDB" id="A0A076MNT8"/>